<dbReference type="NCBIfam" id="TIGR02887">
    <property type="entry name" value="spore_ger_x_C"/>
    <property type="match status" value="1"/>
</dbReference>
<dbReference type="PANTHER" id="PTHR35789:SF1">
    <property type="entry name" value="SPORE GERMINATION PROTEIN B3"/>
    <property type="match status" value="1"/>
</dbReference>
<dbReference type="Pfam" id="PF05504">
    <property type="entry name" value="Spore_GerAC"/>
    <property type="match status" value="1"/>
</dbReference>
<keyword evidence="3" id="KW-0309">Germination</keyword>
<evidence type="ECO:0000256" key="6">
    <source>
        <dbReference type="ARBA" id="ARBA00023139"/>
    </source>
</evidence>
<evidence type="ECO:0000259" key="9">
    <source>
        <dbReference type="Pfam" id="PF25198"/>
    </source>
</evidence>
<evidence type="ECO:0000256" key="5">
    <source>
        <dbReference type="ARBA" id="ARBA00023136"/>
    </source>
</evidence>
<organism evidence="10 11">
    <name type="scientific">Paenibacillus eucommiae</name>
    <dbReference type="NCBI Taxonomy" id="1355755"/>
    <lineage>
        <taxon>Bacteria</taxon>
        <taxon>Bacillati</taxon>
        <taxon>Bacillota</taxon>
        <taxon>Bacilli</taxon>
        <taxon>Bacillales</taxon>
        <taxon>Paenibacillaceae</taxon>
        <taxon>Paenibacillus</taxon>
    </lineage>
</organism>
<accession>A0ABS4JAQ5</accession>
<feature type="domain" description="Spore germination protein N-terminal" evidence="9">
    <location>
        <begin position="23"/>
        <end position="197"/>
    </location>
</feature>
<evidence type="ECO:0000313" key="10">
    <source>
        <dbReference type="EMBL" id="MBP1996927.1"/>
    </source>
</evidence>
<proteinExistence type="inferred from homology"/>
<dbReference type="PROSITE" id="PS51257">
    <property type="entry name" value="PROKAR_LIPOPROTEIN"/>
    <property type="match status" value="1"/>
</dbReference>
<evidence type="ECO:0000256" key="2">
    <source>
        <dbReference type="ARBA" id="ARBA00007886"/>
    </source>
</evidence>
<dbReference type="RefSeq" id="WP_209979798.1">
    <property type="nucleotide sequence ID" value="NZ_JAGGLB010000061.1"/>
</dbReference>
<keyword evidence="4" id="KW-0732">Signal</keyword>
<keyword evidence="5" id="KW-0472">Membrane</keyword>
<keyword evidence="7" id="KW-0449">Lipoprotein</keyword>
<keyword evidence="6" id="KW-0564">Palmitate</keyword>
<dbReference type="InterPro" id="IPR008844">
    <property type="entry name" value="Spore_GerAC-like"/>
</dbReference>
<evidence type="ECO:0000256" key="7">
    <source>
        <dbReference type="ARBA" id="ARBA00023288"/>
    </source>
</evidence>
<feature type="domain" description="Spore germination GerAC-like C-terminal" evidence="8">
    <location>
        <begin position="206"/>
        <end position="373"/>
    </location>
</feature>
<dbReference type="EMBL" id="JAGGLB010000061">
    <property type="protein sequence ID" value="MBP1996927.1"/>
    <property type="molecule type" value="Genomic_DNA"/>
</dbReference>
<dbReference type="PANTHER" id="PTHR35789">
    <property type="entry name" value="SPORE GERMINATION PROTEIN B3"/>
    <property type="match status" value="1"/>
</dbReference>
<evidence type="ECO:0000313" key="11">
    <source>
        <dbReference type="Proteomes" id="UP001519287"/>
    </source>
</evidence>
<reference evidence="10 11" key="1">
    <citation type="submission" date="2021-03" db="EMBL/GenBank/DDBJ databases">
        <title>Genomic Encyclopedia of Type Strains, Phase IV (KMG-IV): sequencing the most valuable type-strain genomes for metagenomic binning, comparative biology and taxonomic classification.</title>
        <authorList>
            <person name="Goeker M."/>
        </authorList>
    </citation>
    <scope>NUCLEOTIDE SEQUENCE [LARGE SCALE GENOMIC DNA]</scope>
    <source>
        <strain evidence="10 11">DSM 26048</strain>
    </source>
</reference>
<sequence>MTRKLYSLPLLFFFGIGLTGCWDQNLLKDSNLITCVGIDQAKGGKVEVTATTNIGIPEVGVARQGQGQGGQIVTAIGDTVRNARIMIDRKTTKSLNASELQILMISENFARANVLAPLNVFFRDRLSNLNSKIIIVQGSPAKLMEAVSKKNSQVGRFLADMLQGEEKRFIIPSVNLGSIIGDILPPGKDALLPLMKIQGGEAVMAGTAMIHNEKMKGALSSEETILALIFTRHDPNEAIITLKVQNGKSPASRNYMTIAVVGKKEKVRVFVDDHHKIVAQLRTVLTAHIQEFDELGVYTEENIQKWNRELSDQFTEQATNTIHKLQENNCDLYGIGERLRALHPTIWKSLDWDKDYGKVEFQVLVQVDLLHTGGIS</sequence>
<protein>
    <submittedName>
        <fullName evidence="10">Ger(X)C family germination protein</fullName>
    </submittedName>
</protein>
<dbReference type="Pfam" id="PF25198">
    <property type="entry name" value="Spore_GerAC_N"/>
    <property type="match status" value="1"/>
</dbReference>
<comment type="similarity">
    <text evidence="2">Belongs to the GerABKC lipoprotein family.</text>
</comment>
<dbReference type="InterPro" id="IPR057336">
    <property type="entry name" value="GerAC_N"/>
</dbReference>
<dbReference type="InterPro" id="IPR038501">
    <property type="entry name" value="Spore_GerAC_C_sf"/>
</dbReference>
<dbReference type="Gene3D" id="3.30.300.210">
    <property type="entry name" value="Nutrient germinant receptor protein C, domain 3"/>
    <property type="match status" value="1"/>
</dbReference>
<evidence type="ECO:0000256" key="3">
    <source>
        <dbReference type="ARBA" id="ARBA00022544"/>
    </source>
</evidence>
<comment type="caution">
    <text evidence="10">The sequence shown here is derived from an EMBL/GenBank/DDBJ whole genome shotgun (WGS) entry which is preliminary data.</text>
</comment>
<evidence type="ECO:0000256" key="1">
    <source>
        <dbReference type="ARBA" id="ARBA00004635"/>
    </source>
</evidence>
<evidence type="ECO:0000259" key="8">
    <source>
        <dbReference type="Pfam" id="PF05504"/>
    </source>
</evidence>
<dbReference type="InterPro" id="IPR046953">
    <property type="entry name" value="Spore_GerAC-like_C"/>
</dbReference>
<evidence type="ECO:0000256" key="4">
    <source>
        <dbReference type="ARBA" id="ARBA00022729"/>
    </source>
</evidence>
<name>A0ABS4JAQ5_9BACL</name>
<dbReference type="Proteomes" id="UP001519287">
    <property type="component" value="Unassembled WGS sequence"/>
</dbReference>
<gene>
    <name evidence="10" type="ORF">J2Z66_008605</name>
</gene>
<comment type="subcellular location">
    <subcellularLocation>
        <location evidence="1">Membrane</location>
        <topology evidence="1">Lipid-anchor</topology>
    </subcellularLocation>
</comment>
<keyword evidence="11" id="KW-1185">Reference proteome</keyword>